<reference evidence="2 3" key="1">
    <citation type="submission" date="2016-06" db="EMBL/GenBank/DDBJ databases">
        <title>Evolution of pathogenesis and genome organization in the Tremellales.</title>
        <authorList>
            <person name="Cuomo C."/>
            <person name="Litvintseva A."/>
            <person name="Heitman J."/>
            <person name="Chen Y."/>
            <person name="Sun S."/>
            <person name="Springer D."/>
            <person name="Dromer F."/>
            <person name="Young S."/>
            <person name="Zeng Q."/>
            <person name="Chapman S."/>
            <person name="Gujja S."/>
            <person name="Saif S."/>
            <person name="Birren B."/>
        </authorList>
    </citation>
    <scope>NUCLEOTIDE SEQUENCE [LARGE SCALE GENOMIC DNA]</scope>
    <source>
        <strain evidence="2 3">ATCC 28783</strain>
    </source>
</reference>
<comment type="caution">
    <text evidence="2">The sequence shown here is derived from an EMBL/GenBank/DDBJ whole genome shotgun (WGS) entry which is preliminary data.</text>
</comment>
<feature type="compositionally biased region" description="Polar residues" evidence="1">
    <location>
        <begin position="15"/>
        <end position="33"/>
    </location>
</feature>
<protein>
    <submittedName>
        <fullName evidence="2">Uncharacterized protein</fullName>
    </submittedName>
</protein>
<dbReference type="AlphaFoldDB" id="A0A4Q1BUV1"/>
<dbReference type="InParanoid" id="A0A4Q1BUV1"/>
<feature type="compositionally biased region" description="Basic and acidic residues" evidence="1">
    <location>
        <begin position="34"/>
        <end position="48"/>
    </location>
</feature>
<dbReference type="EMBL" id="SDIL01000005">
    <property type="protein sequence ID" value="RXK41875.1"/>
    <property type="molecule type" value="Genomic_DNA"/>
</dbReference>
<keyword evidence="3" id="KW-1185">Reference proteome</keyword>
<evidence type="ECO:0000313" key="3">
    <source>
        <dbReference type="Proteomes" id="UP000289152"/>
    </source>
</evidence>
<feature type="region of interest" description="Disordered" evidence="1">
    <location>
        <begin position="121"/>
        <end position="179"/>
    </location>
</feature>
<organism evidence="2 3">
    <name type="scientific">Tremella mesenterica</name>
    <name type="common">Jelly fungus</name>
    <dbReference type="NCBI Taxonomy" id="5217"/>
    <lineage>
        <taxon>Eukaryota</taxon>
        <taxon>Fungi</taxon>
        <taxon>Dikarya</taxon>
        <taxon>Basidiomycota</taxon>
        <taxon>Agaricomycotina</taxon>
        <taxon>Tremellomycetes</taxon>
        <taxon>Tremellales</taxon>
        <taxon>Tremellaceae</taxon>
        <taxon>Tremella</taxon>
    </lineage>
</organism>
<gene>
    <name evidence="2" type="ORF">M231_00874</name>
</gene>
<evidence type="ECO:0000256" key="1">
    <source>
        <dbReference type="SAM" id="MobiDB-lite"/>
    </source>
</evidence>
<accession>A0A4Q1BUV1</accession>
<name>A0A4Q1BUV1_TREME</name>
<feature type="compositionally biased region" description="Polar residues" evidence="1">
    <location>
        <begin position="121"/>
        <end position="130"/>
    </location>
</feature>
<feature type="compositionally biased region" description="Basic and acidic residues" evidence="1">
    <location>
        <begin position="155"/>
        <end position="176"/>
    </location>
</feature>
<feature type="compositionally biased region" description="Polar residues" evidence="1">
    <location>
        <begin position="53"/>
        <end position="67"/>
    </location>
</feature>
<dbReference type="Proteomes" id="UP000289152">
    <property type="component" value="Unassembled WGS sequence"/>
</dbReference>
<proteinExistence type="predicted"/>
<feature type="region of interest" description="Disordered" evidence="1">
    <location>
        <begin position="1"/>
        <end position="70"/>
    </location>
</feature>
<sequence length="198" mass="21695">MSTFYTEEAQGDPTIPTNNNANTVRIPSPTSQDPHSEEEQREQGRRSSSEPSLTETLVNPPSHTPNSRRYGLTMTVGRLHISVGLEITPDSEGNTSRLRYTFIREIRFGPCGFRISGLDSHGTNGESNGHQMSSMMGQGQSGVQPGEGEVMEDDQGVRRNDATTRRGRERASRERSTLNVAGPTPTFWAMAGTAVMII</sequence>
<dbReference type="VEuPathDB" id="FungiDB:TREMEDRAFT_65773"/>
<feature type="compositionally biased region" description="Low complexity" evidence="1">
    <location>
        <begin position="131"/>
        <end position="142"/>
    </location>
</feature>
<evidence type="ECO:0000313" key="2">
    <source>
        <dbReference type="EMBL" id="RXK41875.1"/>
    </source>
</evidence>